<dbReference type="SUPFAM" id="SSF51126">
    <property type="entry name" value="Pectin lyase-like"/>
    <property type="match status" value="1"/>
</dbReference>
<protein>
    <recommendedName>
        <fullName evidence="1">DUF6089 domain-containing protein</fullName>
    </recommendedName>
</protein>
<dbReference type="AlphaFoldDB" id="A0A4R6IWF0"/>
<dbReference type="EMBL" id="SNWP01000011">
    <property type="protein sequence ID" value="TDO27033.1"/>
    <property type="molecule type" value="Genomic_DNA"/>
</dbReference>
<evidence type="ECO:0000259" key="1">
    <source>
        <dbReference type="Pfam" id="PF19573"/>
    </source>
</evidence>
<proteinExistence type="predicted"/>
<organism evidence="2 3">
    <name type="scientific">Sediminibacterium goheungense</name>
    <dbReference type="NCBI Taxonomy" id="1086393"/>
    <lineage>
        <taxon>Bacteria</taxon>
        <taxon>Pseudomonadati</taxon>
        <taxon>Bacteroidota</taxon>
        <taxon>Chitinophagia</taxon>
        <taxon>Chitinophagales</taxon>
        <taxon>Chitinophagaceae</taxon>
        <taxon>Sediminibacterium</taxon>
    </lineage>
</organism>
<comment type="caution">
    <text evidence="2">The sequence shown here is derived from an EMBL/GenBank/DDBJ whole genome shotgun (WGS) entry which is preliminary data.</text>
</comment>
<evidence type="ECO:0000313" key="3">
    <source>
        <dbReference type="Proteomes" id="UP000295741"/>
    </source>
</evidence>
<dbReference type="InterPro" id="IPR045743">
    <property type="entry name" value="DUF6089"/>
</dbReference>
<keyword evidence="3" id="KW-1185">Reference proteome</keyword>
<dbReference type="Pfam" id="PF19573">
    <property type="entry name" value="DUF6089"/>
    <property type="match status" value="1"/>
</dbReference>
<dbReference type="Proteomes" id="UP000295741">
    <property type="component" value="Unassembled WGS sequence"/>
</dbReference>
<feature type="domain" description="DUF6089" evidence="1">
    <location>
        <begin position="488"/>
        <end position="672"/>
    </location>
</feature>
<sequence length="733" mass="82243">MRLIRLYLLVAIAMLYVSDIVGQDTLRGSYNVLRLRPGVFYATGTVTVRDSLIIEPGTRIYLGSGVSVLAEGAVHMEGKAGSVIELLSIPEQSGQGLVIIGQHKGDVIIRNCSFSNLMLPLDFEFGWSRGKAEVTNNEFVRNAGPVAVLQVLNAGNPLAGDITGTEMLIRGNLFAENRSAVYIQDFMNEQLRLRIEDNAFVSNRIQEYGKYTFSSNILFGRMDKLYRKNPPVINGNSFVNNYLWDNASDSMVHHANIGVYGSMDSVRITDNYLGGKDENKNRQGIYDYLVNYTSPKLLTESNALFPSDRVPPHIYNSYRLPAREQQRVNYLIRDGQWRIVIDSIGTDIDDNFDLSKGMQVLKLLVNRKVDISQAKVIYTYMSDSLKAIDTLFNCKVELERDRDVLVEFSYRQDSMLRRHNGYLLIKGVTGENGEYVPELSIGYLHYLALYREAKAMAELRKKRTELKDSVNQVKIKPELKLSQERYKKSYEIGFMGGYALYYGTLSNRSLFKNDFNGGLGVEFRYAMKNNISVSLGMMRIKLTGSDLRSDDPLKIARGMSFITPVTAISAQVEYSLYDTRYYYRHGRKLNASIGFGIDYISFNPKGEYLGKLYDLQPLGTGGQRLSGATNAPYALKSFGAPITAKLRYTINRKVVYSVFASYHMTFTDYLDDVGADAYPDPIAIAAANPSNPDAAAYFSNPTKRIVNKGQLRSGSSGGSDGFFTVGFVLAYHF</sequence>
<dbReference type="RefSeq" id="WP_211340769.1">
    <property type="nucleotide sequence ID" value="NZ_SNWP01000011.1"/>
</dbReference>
<reference evidence="2 3" key="1">
    <citation type="submission" date="2019-03" db="EMBL/GenBank/DDBJ databases">
        <title>Genomic Encyclopedia of Archaeal and Bacterial Type Strains, Phase II (KMG-II): from individual species to whole genera.</title>
        <authorList>
            <person name="Goeker M."/>
        </authorList>
    </citation>
    <scope>NUCLEOTIDE SEQUENCE [LARGE SCALE GENOMIC DNA]</scope>
    <source>
        <strain evidence="2 3">DSM 28323</strain>
    </source>
</reference>
<gene>
    <name evidence="2" type="ORF">BC659_2349</name>
</gene>
<name>A0A4R6IWF0_9BACT</name>
<accession>A0A4R6IWF0</accession>
<evidence type="ECO:0000313" key="2">
    <source>
        <dbReference type="EMBL" id="TDO27033.1"/>
    </source>
</evidence>
<dbReference type="InterPro" id="IPR011050">
    <property type="entry name" value="Pectin_lyase_fold/virulence"/>
</dbReference>